<feature type="domain" description="HTH cro/C1-type" evidence="2">
    <location>
        <begin position="23"/>
        <end position="78"/>
    </location>
</feature>
<dbReference type="Pfam" id="PF01381">
    <property type="entry name" value="HTH_3"/>
    <property type="match status" value="1"/>
</dbReference>
<dbReference type="InterPro" id="IPR001387">
    <property type="entry name" value="Cro/C1-type_HTH"/>
</dbReference>
<dbReference type="NCBIfam" id="TIGR01764">
    <property type="entry name" value="excise"/>
    <property type="match status" value="1"/>
</dbReference>
<dbReference type="Gene3D" id="1.10.260.40">
    <property type="entry name" value="lambda repressor-like DNA-binding domains"/>
    <property type="match status" value="1"/>
</dbReference>
<dbReference type="Proteomes" id="UP001595833">
    <property type="component" value="Unassembled WGS sequence"/>
</dbReference>
<comment type="caution">
    <text evidence="3">The sequence shown here is derived from an EMBL/GenBank/DDBJ whole genome shotgun (WGS) entry which is preliminary data.</text>
</comment>
<keyword evidence="4" id="KW-1185">Reference proteome</keyword>
<dbReference type="Pfam" id="PF12728">
    <property type="entry name" value="HTH_17"/>
    <property type="match status" value="1"/>
</dbReference>
<dbReference type="EMBL" id="JBHSJB010000007">
    <property type="protein sequence ID" value="MFC5053692.1"/>
    <property type="molecule type" value="Genomic_DNA"/>
</dbReference>
<dbReference type="InterPro" id="IPR041657">
    <property type="entry name" value="HTH_17"/>
</dbReference>
<evidence type="ECO:0000256" key="1">
    <source>
        <dbReference type="SAM" id="MobiDB-lite"/>
    </source>
</evidence>
<name>A0ABV9XW66_9PSEU</name>
<sequence>MIDTADDAVAEPPFVKLKSNDALRAARRAAHLTQVQLAKSAQVSQQYISHLETGYDEDCTAETATRIAAALNAPLEDLFAPRAGRYALPRTTSTRGSGNAREGSGAAGTGSTAGATVPEVPVDVIELRRRASAEYPDGDPRLAWSIGEVAALLRLPKRTVYAMRAAGELGAIKAGKHYRVPDPELVRLLKTGAARTTSAA</sequence>
<feature type="region of interest" description="Disordered" evidence="1">
    <location>
        <begin position="86"/>
        <end position="115"/>
    </location>
</feature>
<dbReference type="InterPro" id="IPR010093">
    <property type="entry name" value="SinI_DNA-bd"/>
</dbReference>
<proteinExistence type="predicted"/>
<gene>
    <name evidence="3" type="ORF">ACFPFM_07960</name>
</gene>
<protein>
    <submittedName>
        <fullName evidence="3">Helix-turn-helix domain-containing protein</fullName>
    </submittedName>
</protein>
<dbReference type="CDD" id="cd00093">
    <property type="entry name" value="HTH_XRE"/>
    <property type="match status" value="1"/>
</dbReference>
<reference evidence="4" key="1">
    <citation type="journal article" date="2019" name="Int. J. Syst. Evol. Microbiol.">
        <title>The Global Catalogue of Microorganisms (GCM) 10K type strain sequencing project: providing services to taxonomists for standard genome sequencing and annotation.</title>
        <authorList>
            <consortium name="The Broad Institute Genomics Platform"/>
            <consortium name="The Broad Institute Genome Sequencing Center for Infectious Disease"/>
            <person name="Wu L."/>
            <person name="Ma J."/>
        </authorList>
    </citation>
    <scope>NUCLEOTIDE SEQUENCE [LARGE SCALE GENOMIC DNA]</scope>
    <source>
        <strain evidence="4">KCTC 12848</strain>
    </source>
</reference>
<dbReference type="RefSeq" id="WP_344036557.1">
    <property type="nucleotide sequence ID" value="NZ_BAAAKE010000005.1"/>
</dbReference>
<evidence type="ECO:0000313" key="4">
    <source>
        <dbReference type="Proteomes" id="UP001595833"/>
    </source>
</evidence>
<dbReference type="SMART" id="SM00530">
    <property type="entry name" value="HTH_XRE"/>
    <property type="match status" value="1"/>
</dbReference>
<evidence type="ECO:0000259" key="2">
    <source>
        <dbReference type="PROSITE" id="PS50943"/>
    </source>
</evidence>
<dbReference type="SUPFAM" id="SSF47413">
    <property type="entry name" value="lambda repressor-like DNA-binding domains"/>
    <property type="match status" value="1"/>
</dbReference>
<dbReference type="InterPro" id="IPR010982">
    <property type="entry name" value="Lambda_DNA-bd_dom_sf"/>
</dbReference>
<accession>A0ABV9XW66</accession>
<dbReference type="PROSITE" id="PS50943">
    <property type="entry name" value="HTH_CROC1"/>
    <property type="match status" value="1"/>
</dbReference>
<organism evidence="3 4">
    <name type="scientific">Saccharothrix xinjiangensis</name>
    <dbReference type="NCBI Taxonomy" id="204798"/>
    <lineage>
        <taxon>Bacteria</taxon>
        <taxon>Bacillati</taxon>
        <taxon>Actinomycetota</taxon>
        <taxon>Actinomycetes</taxon>
        <taxon>Pseudonocardiales</taxon>
        <taxon>Pseudonocardiaceae</taxon>
        <taxon>Saccharothrix</taxon>
    </lineage>
</organism>
<evidence type="ECO:0000313" key="3">
    <source>
        <dbReference type="EMBL" id="MFC5053692.1"/>
    </source>
</evidence>